<organism evidence="4">
    <name type="scientific">Oryza punctata</name>
    <name type="common">Red rice</name>
    <dbReference type="NCBI Taxonomy" id="4537"/>
    <lineage>
        <taxon>Eukaryota</taxon>
        <taxon>Viridiplantae</taxon>
        <taxon>Streptophyta</taxon>
        <taxon>Embryophyta</taxon>
        <taxon>Tracheophyta</taxon>
        <taxon>Spermatophyta</taxon>
        <taxon>Magnoliopsida</taxon>
        <taxon>Liliopsida</taxon>
        <taxon>Poales</taxon>
        <taxon>Poaceae</taxon>
        <taxon>BOP clade</taxon>
        <taxon>Oryzoideae</taxon>
        <taxon>Oryzeae</taxon>
        <taxon>Oryzinae</taxon>
        <taxon>Oryza</taxon>
    </lineage>
</organism>
<proteinExistence type="predicted"/>
<keyword evidence="3" id="KW-0812">Transmembrane</keyword>
<comment type="subcellular location">
    <subcellularLocation>
        <location evidence="1">Membrane</location>
    </subcellularLocation>
</comment>
<evidence type="ECO:0000313" key="4">
    <source>
        <dbReference type="EnsemblPlants" id="OPUNC05G09580.1"/>
    </source>
</evidence>
<dbReference type="GO" id="GO:0005886">
    <property type="term" value="C:plasma membrane"/>
    <property type="evidence" value="ECO:0007669"/>
    <property type="project" value="TreeGrafter"/>
</dbReference>
<dbReference type="STRING" id="4537.A0A0E0L0V4"/>
<dbReference type="Proteomes" id="UP000026962">
    <property type="component" value="Chromosome 5"/>
</dbReference>
<dbReference type="PANTHER" id="PTHR31415:SF82">
    <property type="entry name" value="OS05G0203150 PROTEIN"/>
    <property type="match status" value="1"/>
</dbReference>
<dbReference type="EnsemblPlants" id="OPUNC05G09580.1">
    <property type="protein sequence ID" value="OPUNC05G09580.1"/>
    <property type="gene ID" value="OPUNC05G09580"/>
</dbReference>
<dbReference type="AlphaFoldDB" id="A0A0E0L0V4"/>
<feature type="transmembrane region" description="Helical" evidence="3">
    <location>
        <begin position="19"/>
        <end position="41"/>
    </location>
</feature>
<dbReference type="HOGENOM" id="CLU_105204_0_0_1"/>
<sequence length="216" mass="24089">MDDDGAPSTWDCCKSMIEYAWMCVQFCTQFSITFILLWLLYRPDRFHPRIDSAVLAALHLTAAAPSPANATKDEQPSTRQLVYDLAVDLSFRNAHRRLSIRYLDVGATAFYGDTKLGPADDALPLFLQGPKNTTVLHPAFHGAVAVDSGTAAELEREAAEGTVHVKVSVALTLMYKVWFVKEVYFYNYDCWLWFPPPANATTPAVFDAGTQCWAVK</sequence>
<keyword evidence="5" id="KW-1185">Reference proteome</keyword>
<dbReference type="eggNOG" id="ENOG502R3H6">
    <property type="taxonomic scope" value="Eukaryota"/>
</dbReference>
<dbReference type="Gramene" id="OPUNC05G09580.1">
    <property type="protein sequence ID" value="OPUNC05G09580.1"/>
    <property type="gene ID" value="OPUNC05G09580"/>
</dbReference>
<keyword evidence="3" id="KW-1133">Transmembrane helix</keyword>
<dbReference type="GO" id="GO:0009506">
    <property type="term" value="C:plasmodesma"/>
    <property type="evidence" value="ECO:0007669"/>
    <property type="project" value="TreeGrafter"/>
</dbReference>
<protein>
    <submittedName>
        <fullName evidence="4">Uncharacterized protein</fullName>
    </submittedName>
</protein>
<dbReference type="GO" id="GO:0098542">
    <property type="term" value="P:defense response to other organism"/>
    <property type="evidence" value="ECO:0007669"/>
    <property type="project" value="InterPro"/>
</dbReference>
<dbReference type="PANTHER" id="PTHR31415">
    <property type="entry name" value="OS05G0367900 PROTEIN"/>
    <property type="match status" value="1"/>
</dbReference>
<keyword evidence="2 3" id="KW-0472">Membrane</keyword>
<dbReference type="InterPro" id="IPR044839">
    <property type="entry name" value="NDR1-like"/>
</dbReference>
<evidence type="ECO:0000256" key="2">
    <source>
        <dbReference type="ARBA" id="ARBA00023136"/>
    </source>
</evidence>
<reference evidence="4" key="2">
    <citation type="submission" date="2018-05" db="EMBL/GenBank/DDBJ databases">
        <title>OpunRS2 (Oryza punctata Reference Sequence Version 2).</title>
        <authorList>
            <person name="Zhang J."/>
            <person name="Kudrna D."/>
            <person name="Lee S."/>
            <person name="Talag J."/>
            <person name="Welchert J."/>
            <person name="Wing R.A."/>
        </authorList>
    </citation>
    <scope>NUCLEOTIDE SEQUENCE [LARGE SCALE GENOMIC DNA]</scope>
</reference>
<accession>A0A0E0L0V4</accession>
<evidence type="ECO:0000313" key="5">
    <source>
        <dbReference type="Proteomes" id="UP000026962"/>
    </source>
</evidence>
<name>A0A0E0L0V4_ORYPU</name>
<reference evidence="4" key="1">
    <citation type="submission" date="2015-04" db="UniProtKB">
        <authorList>
            <consortium name="EnsemblPlants"/>
        </authorList>
    </citation>
    <scope>IDENTIFICATION</scope>
</reference>
<dbReference type="OMA" id="LASCCQC"/>
<evidence type="ECO:0000256" key="3">
    <source>
        <dbReference type="SAM" id="Phobius"/>
    </source>
</evidence>
<evidence type="ECO:0000256" key="1">
    <source>
        <dbReference type="ARBA" id="ARBA00004370"/>
    </source>
</evidence>